<dbReference type="Gene3D" id="3.90.1200.10">
    <property type="match status" value="1"/>
</dbReference>
<dbReference type="InterPro" id="IPR011009">
    <property type="entry name" value="Kinase-like_dom_sf"/>
</dbReference>
<feature type="domain" description="CHK kinase-like" evidence="1">
    <location>
        <begin position="52"/>
        <end position="240"/>
    </location>
</feature>
<sequence length="335" mass="38978">MFSTDKSEKLMFQKILPAMDEILGRAFPDDLNEYKLSANCLYCESSEWGENYLLEDLNTLDYTHLDRQKGLNLHEAKICLQKMAQFHAASMILIDEQPDLVDELPRSHFTAEYQWYPIDTLMKDSTKYTADVFTKEMPEIAIKMEAQMSRAFMRRMRSIMDPENSRVKVIIHGEPWINNMLINRAKEKSIFMDFQHSCLGSPGIDLNFFFHTSPEFSEAFDKRPELLEHYCKCLRKTLSSCGYTGSIPDFALINSERIRCAIYSYYAAILYLPIRCASPEASENFDVQTLLNEKAMLKKRQQLFANGPLLKQLRTVLINFNRASVLEIHEPEPWD</sequence>
<dbReference type="OrthoDB" id="8250698at2759"/>
<name>A0A0Q9X2B6_DROWI</name>
<dbReference type="PANTHER" id="PTHR11012:SF56">
    <property type="entry name" value="CHK KINASE-LIKE DOMAIN-CONTAINING PROTEIN-RELATED"/>
    <property type="match status" value="1"/>
</dbReference>
<dbReference type="SMART" id="SM00587">
    <property type="entry name" value="CHK"/>
    <property type="match status" value="1"/>
</dbReference>
<gene>
    <name evidence="2" type="primary">Dwil\GK27109</name>
    <name evidence="2" type="ORF">Dwil_GK27109</name>
</gene>
<dbReference type="InterPro" id="IPR004119">
    <property type="entry name" value="EcKL"/>
</dbReference>
<protein>
    <recommendedName>
        <fullName evidence="1">CHK kinase-like domain-containing protein</fullName>
    </recommendedName>
</protein>
<dbReference type="KEGG" id="dwi:26529111"/>
<dbReference type="InParanoid" id="A0A0Q9X2B6"/>
<reference evidence="2 3" key="1">
    <citation type="journal article" date="2007" name="Nature">
        <title>Evolution of genes and genomes on the Drosophila phylogeny.</title>
        <authorList>
            <consortium name="Drosophila 12 Genomes Consortium"/>
            <person name="Clark A.G."/>
            <person name="Eisen M.B."/>
            <person name="Smith D.R."/>
            <person name="Bergman C.M."/>
            <person name="Oliver B."/>
            <person name="Markow T.A."/>
            <person name="Kaufman T.C."/>
            <person name="Kellis M."/>
            <person name="Gelbart W."/>
            <person name="Iyer V.N."/>
            <person name="Pollard D.A."/>
            <person name="Sackton T.B."/>
            <person name="Larracuente A.M."/>
            <person name="Singh N.D."/>
            <person name="Abad J.P."/>
            <person name="Abt D.N."/>
            <person name="Adryan B."/>
            <person name="Aguade M."/>
            <person name="Akashi H."/>
            <person name="Anderson W.W."/>
            <person name="Aquadro C.F."/>
            <person name="Ardell D.H."/>
            <person name="Arguello R."/>
            <person name="Artieri C.G."/>
            <person name="Barbash D.A."/>
            <person name="Barker D."/>
            <person name="Barsanti P."/>
            <person name="Batterham P."/>
            <person name="Batzoglou S."/>
            <person name="Begun D."/>
            <person name="Bhutkar A."/>
            <person name="Blanco E."/>
            <person name="Bosak S.A."/>
            <person name="Bradley R.K."/>
            <person name="Brand A.D."/>
            <person name="Brent M.R."/>
            <person name="Brooks A.N."/>
            <person name="Brown R.H."/>
            <person name="Butlin R.K."/>
            <person name="Caggese C."/>
            <person name="Calvi B.R."/>
            <person name="Bernardo de Carvalho A."/>
            <person name="Caspi A."/>
            <person name="Castrezana S."/>
            <person name="Celniker S.E."/>
            <person name="Chang J.L."/>
            <person name="Chapple C."/>
            <person name="Chatterji S."/>
            <person name="Chinwalla A."/>
            <person name="Civetta A."/>
            <person name="Clifton S.W."/>
            <person name="Comeron J.M."/>
            <person name="Costello J.C."/>
            <person name="Coyne J.A."/>
            <person name="Daub J."/>
            <person name="David R.G."/>
            <person name="Delcher A.L."/>
            <person name="Delehaunty K."/>
            <person name="Do C.B."/>
            <person name="Ebling H."/>
            <person name="Edwards K."/>
            <person name="Eickbush T."/>
            <person name="Evans J.D."/>
            <person name="Filipski A."/>
            <person name="Findeiss S."/>
            <person name="Freyhult E."/>
            <person name="Fulton L."/>
            <person name="Fulton R."/>
            <person name="Garcia A.C."/>
            <person name="Gardiner A."/>
            <person name="Garfield D.A."/>
            <person name="Garvin B.E."/>
            <person name="Gibson G."/>
            <person name="Gilbert D."/>
            <person name="Gnerre S."/>
            <person name="Godfrey J."/>
            <person name="Good R."/>
            <person name="Gotea V."/>
            <person name="Gravely B."/>
            <person name="Greenberg A.J."/>
            <person name="Griffiths-Jones S."/>
            <person name="Gross S."/>
            <person name="Guigo R."/>
            <person name="Gustafson E.A."/>
            <person name="Haerty W."/>
            <person name="Hahn M.W."/>
            <person name="Halligan D.L."/>
            <person name="Halpern A.L."/>
            <person name="Halter G.M."/>
            <person name="Han M.V."/>
            <person name="Heger A."/>
            <person name="Hillier L."/>
            <person name="Hinrichs A.S."/>
            <person name="Holmes I."/>
            <person name="Hoskins R.A."/>
            <person name="Hubisz M.J."/>
            <person name="Hultmark D."/>
            <person name="Huntley M.A."/>
            <person name="Jaffe D.B."/>
            <person name="Jagadeeshan S."/>
            <person name="Jeck W.R."/>
            <person name="Johnson J."/>
            <person name="Jones C.D."/>
            <person name="Jordan W.C."/>
            <person name="Karpen G.H."/>
            <person name="Kataoka E."/>
            <person name="Keightley P.D."/>
            <person name="Kheradpour P."/>
            <person name="Kirkness E.F."/>
            <person name="Koerich L.B."/>
            <person name="Kristiansen K."/>
            <person name="Kudrna D."/>
            <person name="Kulathinal R.J."/>
            <person name="Kumar S."/>
            <person name="Kwok R."/>
            <person name="Lander E."/>
            <person name="Langley C.H."/>
            <person name="Lapoint R."/>
            <person name="Lazzaro B.P."/>
            <person name="Lee S.J."/>
            <person name="Levesque L."/>
            <person name="Li R."/>
            <person name="Lin C.F."/>
            <person name="Lin M.F."/>
            <person name="Lindblad-Toh K."/>
            <person name="Llopart A."/>
            <person name="Long M."/>
            <person name="Low L."/>
            <person name="Lozovsky E."/>
            <person name="Lu J."/>
            <person name="Luo M."/>
            <person name="Machado C.A."/>
            <person name="Makalowski W."/>
            <person name="Marzo M."/>
            <person name="Matsuda M."/>
            <person name="Matzkin L."/>
            <person name="McAllister B."/>
            <person name="McBride C.S."/>
            <person name="McKernan B."/>
            <person name="McKernan K."/>
            <person name="Mendez-Lago M."/>
            <person name="Minx P."/>
            <person name="Mollenhauer M.U."/>
            <person name="Montooth K."/>
            <person name="Mount S.M."/>
            <person name="Mu X."/>
            <person name="Myers E."/>
            <person name="Negre B."/>
            <person name="Newfeld S."/>
            <person name="Nielsen R."/>
            <person name="Noor M.A."/>
            <person name="O'Grady P."/>
            <person name="Pachter L."/>
            <person name="Papaceit M."/>
            <person name="Parisi M.J."/>
            <person name="Parisi M."/>
            <person name="Parts L."/>
            <person name="Pedersen J.S."/>
            <person name="Pesole G."/>
            <person name="Phillippy A.M."/>
            <person name="Ponting C.P."/>
            <person name="Pop M."/>
            <person name="Porcelli D."/>
            <person name="Powell J.R."/>
            <person name="Prohaska S."/>
            <person name="Pruitt K."/>
            <person name="Puig M."/>
            <person name="Quesneville H."/>
            <person name="Ram K.R."/>
            <person name="Rand D."/>
            <person name="Rasmussen M.D."/>
            <person name="Reed L.K."/>
            <person name="Reenan R."/>
            <person name="Reily A."/>
            <person name="Remington K.A."/>
            <person name="Rieger T.T."/>
            <person name="Ritchie M.G."/>
            <person name="Robin C."/>
            <person name="Rogers Y.H."/>
            <person name="Rohde C."/>
            <person name="Rozas J."/>
            <person name="Rubenfield M.J."/>
            <person name="Ruiz A."/>
            <person name="Russo S."/>
            <person name="Salzberg S.L."/>
            <person name="Sanchez-Gracia A."/>
            <person name="Saranga D.J."/>
            <person name="Sato H."/>
            <person name="Schaeffer S.W."/>
            <person name="Schatz M.C."/>
            <person name="Schlenke T."/>
            <person name="Schwartz R."/>
            <person name="Segarra C."/>
            <person name="Singh R.S."/>
            <person name="Sirot L."/>
            <person name="Sirota M."/>
            <person name="Sisneros N.B."/>
            <person name="Smith C.D."/>
            <person name="Smith T.F."/>
            <person name="Spieth J."/>
            <person name="Stage D.E."/>
            <person name="Stark A."/>
            <person name="Stephan W."/>
            <person name="Strausberg R.L."/>
            <person name="Strempel S."/>
            <person name="Sturgill D."/>
            <person name="Sutton G."/>
            <person name="Sutton G.G."/>
            <person name="Tao W."/>
            <person name="Teichmann S."/>
            <person name="Tobari Y.N."/>
            <person name="Tomimura Y."/>
            <person name="Tsolas J.M."/>
            <person name="Valente V.L."/>
            <person name="Venter E."/>
            <person name="Venter J.C."/>
            <person name="Vicario S."/>
            <person name="Vieira F.G."/>
            <person name="Vilella A.J."/>
            <person name="Villasante A."/>
            <person name="Walenz B."/>
            <person name="Wang J."/>
            <person name="Wasserman M."/>
            <person name="Watts T."/>
            <person name="Wilson D."/>
            <person name="Wilson R.K."/>
            <person name="Wing R.A."/>
            <person name="Wolfner M.F."/>
            <person name="Wong A."/>
            <person name="Wong G.K."/>
            <person name="Wu C.I."/>
            <person name="Wu G."/>
            <person name="Yamamoto D."/>
            <person name="Yang H.P."/>
            <person name="Yang S.P."/>
            <person name="Yorke J.A."/>
            <person name="Yoshida K."/>
            <person name="Zdobnov E."/>
            <person name="Zhang P."/>
            <person name="Zhang Y."/>
            <person name="Zimin A.V."/>
            <person name="Baldwin J."/>
            <person name="Abdouelleil A."/>
            <person name="Abdulkadir J."/>
            <person name="Abebe A."/>
            <person name="Abera B."/>
            <person name="Abreu J."/>
            <person name="Acer S.C."/>
            <person name="Aftuck L."/>
            <person name="Alexander A."/>
            <person name="An P."/>
            <person name="Anderson E."/>
            <person name="Anderson S."/>
            <person name="Arachi H."/>
            <person name="Azer M."/>
            <person name="Bachantsang P."/>
            <person name="Barry A."/>
            <person name="Bayul T."/>
            <person name="Berlin A."/>
            <person name="Bessette D."/>
            <person name="Bloom T."/>
            <person name="Blye J."/>
            <person name="Boguslavskiy L."/>
            <person name="Bonnet C."/>
            <person name="Boukhgalter B."/>
            <person name="Bourzgui I."/>
            <person name="Brown A."/>
            <person name="Cahill P."/>
            <person name="Channer S."/>
            <person name="Cheshatsang Y."/>
            <person name="Chuda L."/>
            <person name="Citroen M."/>
            <person name="Collymore A."/>
            <person name="Cooke P."/>
            <person name="Costello M."/>
            <person name="D'Aco K."/>
            <person name="Daza R."/>
            <person name="De Haan G."/>
            <person name="DeGray S."/>
            <person name="DeMaso C."/>
            <person name="Dhargay N."/>
            <person name="Dooley K."/>
            <person name="Dooley E."/>
            <person name="Doricent M."/>
            <person name="Dorje P."/>
            <person name="Dorjee K."/>
            <person name="Dupes A."/>
            <person name="Elong R."/>
            <person name="Falk J."/>
            <person name="Farina A."/>
            <person name="Faro S."/>
            <person name="Ferguson D."/>
            <person name="Fisher S."/>
            <person name="Foley C.D."/>
            <person name="Franke A."/>
            <person name="Friedrich D."/>
            <person name="Gadbois L."/>
            <person name="Gearin G."/>
            <person name="Gearin C.R."/>
            <person name="Giannoukos G."/>
            <person name="Goode T."/>
            <person name="Graham J."/>
            <person name="Grandbois E."/>
            <person name="Grewal S."/>
            <person name="Gyaltsen K."/>
            <person name="Hafez N."/>
            <person name="Hagos B."/>
            <person name="Hall J."/>
            <person name="Henson C."/>
            <person name="Hollinger A."/>
            <person name="Honan T."/>
            <person name="Huard M.D."/>
            <person name="Hughes L."/>
            <person name="Hurhula B."/>
            <person name="Husby M.E."/>
            <person name="Kamat A."/>
            <person name="Kanga B."/>
            <person name="Kashin S."/>
            <person name="Khazanovich D."/>
            <person name="Kisner P."/>
            <person name="Lance K."/>
            <person name="Lara M."/>
            <person name="Lee W."/>
            <person name="Lennon N."/>
            <person name="Letendre F."/>
            <person name="LeVine R."/>
            <person name="Lipovsky A."/>
            <person name="Liu X."/>
            <person name="Liu J."/>
            <person name="Liu S."/>
            <person name="Lokyitsang T."/>
            <person name="Lokyitsang Y."/>
            <person name="Lubonja R."/>
            <person name="Lui A."/>
            <person name="MacDonald P."/>
            <person name="Magnisalis V."/>
            <person name="Maru K."/>
            <person name="Matthews C."/>
            <person name="McCusker W."/>
            <person name="McDonough S."/>
            <person name="Mehta T."/>
            <person name="Meldrim J."/>
            <person name="Meneus L."/>
            <person name="Mihai O."/>
            <person name="Mihalev A."/>
            <person name="Mihova T."/>
            <person name="Mittelman R."/>
            <person name="Mlenga V."/>
            <person name="Montmayeur A."/>
            <person name="Mulrain L."/>
            <person name="Navidi A."/>
            <person name="Naylor J."/>
            <person name="Negash T."/>
            <person name="Nguyen T."/>
            <person name="Nguyen N."/>
            <person name="Nicol R."/>
            <person name="Norbu C."/>
            <person name="Norbu N."/>
            <person name="Novod N."/>
            <person name="O'Neill B."/>
            <person name="Osman S."/>
            <person name="Markiewicz E."/>
            <person name="Oyono O.L."/>
            <person name="Patti C."/>
            <person name="Phunkhang P."/>
            <person name="Pierre F."/>
            <person name="Priest M."/>
            <person name="Raghuraman S."/>
            <person name="Rege F."/>
            <person name="Reyes R."/>
            <person name="Rise C."/>
            <person name="Rogov P."/>
            <person name="Ross K."/>
            <person name="Ryan E."/>
            <person name="Settipalli S."/>
            <person name="Shea T."/>
            <person name="Sherpa N."/>
            <person name="Shi L."/>
            <person name="Shih D."/>
            <person name="Sparrow T."/>
            <person name="Spaulding J."/>
            <person name="Stalker J."/>
            <person name="Stange-Thomann N."/>
            <person name="Stavropoulos S."/>
            <person name="Stone C."/>
            <person name="Strader C."/>
            <person name="Tesfaye S."/>
            <person name="Thomson T."/>
            <person name="Thoulutsang Y."/>
            <person name="Thoulutsang D."/>
            <person name="Topham K."/>
            <person name="Topping I."/>
            <person name="Tsamla T."/>
            <person name="Vassiliev H."/>
            <person name="Vo A."/>
            <person name="Wangchuk T."/>
            <person name="Wangdi T."/>
            <person name="Weiand M."/>
            <person name="Wilkinson J."/>
            <person name="Wilson A."/>
            <person name="Yadav S."/>
            <person name="Young G."/>
            <person name="Yu Q."/>
            <person name="Zembek L."/>
            <person name="Zhong D."/>
            <person name="Zimmer A."/>
            <person name="Zwirko Z."/>
            <person name="Jaffe D.B."/>
            <person name="Alvarez P."/>
            <person name="Brockman W."/>
            <person name="Butler J."/>
            <person name="Chin C."/>
            <person name="Gnerre S."/>
            <person name="Grabherr M."/>
            <person name="Kleber M."/>
            <person name="Mauceli E."/>
            <person name="MacCallum I."/>
        </authorList>
    </citation>
    <scope>NUCLEOTIDE SEQUENCE [LARGE SCALE GENOMIC DNA]</scope>
    <source>
        <strain evidence="3">Tucson 14030-0811.24</strain>
    </source>
</reference>
<dbReference type="PANTHER" id="PTHR11012">
    <property type="entry name" value="PROTEIN KINASE-LIKE DOMAIN-CONTAINING"/>
    <property type="match status" value="1"/>
</dbReference>
<accession>A0A0Q9X2B6</accession>
<proteinExistence type="predicted"/>
<evidence type="ECO:0000313" key="2">
    <source>
        <dbReference type="EMBL" id="KRF98978.1"/>
    </source>
</evidence>
<keyword evidence="3" id="KW-1185">Reference proteome</keyword>
<dbReference type="Pfam" id="PF02958">
    <property type="entry name" value="EcKL"/>
    <property type="match status" value="1"/>
</dbReference>
<dbReference type="InterPro" id="IPR015897">
    <property type="entry name" value="CHK_kinase-like"/>
</dbReference>
<dbReference type="EMBL" id="CH964095">
    <property type="protein sequence ID" value="KRF98978.1"/>
    <property type="molecule type" value="Genomic_DNA"/>
</dbReference>
<evidence type="ECO:0000259" key="1">
    <source>
        <dbReference type="SMART" id="SM00587"/>
    </source>
</evidence>
<dbReference type="AlphaFoldDB" id="A0A0Q9X2B6"/>
<organism evidence="2 3">
    <name type="scientific">Drosophila willistoni</name>
    <name type="common">Fruit fly</name>
    <dbReference type="NCBI Taxonomy" id="7260"/>
    <lineage>
        <taxon>Eukaryota</taxon>
        <taxon>Metazoa</taxon>
        <taxon>Ecdysozoa</taxon>
        <taxon>Arthropoda</taxon>
        <taxon>Hexapoda</taxon>
        <taxon>Insecta</taxon>
        <taxon>Pterygota</taxon>
        <taxon>Neoptera</taxon>
        <taxon>Endopterygota</taxon>
        <taxon>Diptera</taxon>
        <taxon>Brachycera</taxon>
        <taxon>Muscomorpha</taxon>
        <taxon>Ephydroidea</taxon>
        <taxon>Drosophilidae</taxon>
        <taxon>Drosophila</taxon>
        <taxon>Sophophora</taxon>
    </lineage>
</organism>
<dbReference type="SUPFAM" id="SSF56112">
    <property type="entry name" value="Protein kinase-like (PK-like)"/>
    <property type="match status" value="1"/>
</dbReference>
<dbReference type="STRING" id="7260.A0A0Q9X2B6"/>
<dbReference type="Proteomes" id="UP000007798">
    <property type="component" value="Unassembled WGS sequence"/>
</dbReference>
<evidence type="ECO:0000313" key="3">
    <source>
        <dbReference type="Proteomes" id="UP000007798"/>
    </source>
</evidence>